<dbReference type="EMBL" id="OZ075126">
    <property type="protein sequence ID" value="CAL4941223.1"/>
    <property type="molecule type" value="Genomic_DNA"/>
</dbReference>
<reference evidence="2 3" key="2">
    <citation type="submission" date="2024-10" db="EMBL/GenBank/DDBJ databases">
        <authorList>
            <person name="Ryan C."/>
        </authorList>
    </citation>
    <scope>NUCLEOTIDE SEQUENCE [LARGE SCALE GENOMIC DNA]</scope>
</reference>
<dbReference type="InterPro" id="IPR036047">
    <property type="entry name" value="F-box-like_dom_sf"/>
</dbReference>
<evidence type="ECO:0000313" key="2">
    <source>
        <dbReference type="EMBL" id="CAL4941223.1"/>
    </source>
</evidence>
<organism evidence="2 3">
    <name type="scientific">Urochloa decumbens</name>
    <dbReference type="NCBI Taxonomy" id="240449"/>
    <lineage>
        <taxon>Eukaryota</taxon>
        <taxon>Viridiplantae</taxon>
        <taxon>Streptophyta</taxon>
        <taxon>Embryophyta</taxon>
        <taxon>Tracheophyta</taxon>
        <taxon>Spermatophyta</taxon>
        <taxon>Magnoliopsida</taxon>
        <taxon>Liliopsida</taxon>
        <taxon>Poales</taxon>
        <taxon>Poaceae</taxon>
        <taxon>PACMAD clade</taxon>
        <taxon>Panicoideae</taxon>
        <taxon>Panicodae</taxon>
        <taxon>Paniceae</taxon>
        <taxon>Melinidinae</taxon>
        <taxon>Urochloa</taxon>
    </lineage>
</organism>
<protein>
    <recommendedName>
        <fullName evidence="1">F-box domain-containing protein</fullName>
    </recommendedName>
</protein>
<feature type="domain" description="F-box" evidence="1">
    <location>
        <begin position="7"/>
        <end position="55"/>
    </location>
</feature>
<dbReference type="Pfam" id="PF00646">
    <property type="entry name" value="F-box"/>
    <property type="match status" value="1"/>
</dbReference>
<sequence length="429" mass="47429">MGAAASSPAPALLPDDIILEILLRVPPEPIYLLRASLVCKKWRDLIRDPAFLRRFRARHGHAAPLVGFFREDGRFVPTGEPASDRVAAAHFSQPHGGGRRWRVFGSRHGRVLLATTEHERELELLVWDPMTGRRSYFLPPQRAQLEYPAAGGWIRRPLVVAPCVRGALVCDHDVDGDAGGCCHSRPFRVVLLFPGPGSATMSASVYSSQSGAWSVTAANGWWSSISHWEPNTVLVGNEIYWPEGRVEYHRRVSQNEISSPRRVEIPHHSSKLLGYNFNTNWLLHVKGLAISREDPYDCLQVFRDEYGELGLAAVRGSRLHLFEPVADDYEDTAAWSEYKELDLDALLPPPPNPMASSSAPPAKKTPVGFDEDGNTIFLSTWNGVFGLQLQSLKVNKILDAGVLRPSRNVARSTIIPYMSFFVAGGVGGG</sequence>
<evidence type="ECO:0000259" key="1">
    <source>
        <dbReference type="PROSITE" id="PS50181"/>
    </source>
</evidence>
<dbReference type="InterPro" id="IPR001810">
    <property type="entry name" value="F-box_dom"/>
</dbReference>
<dbReference type="PROSITE" id="PS50181">
    <property type="entry name" value="FBOX"/>
    <property type="match status" value="1"/>
</dbReference>
<dbReference type="AlphaFoldDB" id="A0ABC8YDF5"/>
<dbReference type="Gene3D" id="1.20.1280.50">
    <property type="match status" value="1"/>
</dbReference>
<keyword evidence="3" id="KW-1185">Reference proteome</keyword>
<evidence type="ECO:0000313" key="3">
    <source>
        <dbReference type="Proteomes" id="UP001497457"/>
    </source>
</evidence>
<dbReference type="SMART" id="SM00256">
    <property type="entry name" value="FBOX"/>
    <property type="match status" value="1"/>
</dbReference>
<proteinExistence type="predicted"/>
<gene>
    <name evidence="2" type="ORF">URODEC1_LOCUS32934</name>
</gene>
<dbReference type="SUPFAM" id="SSF81383">
    <property type="entry name" value="F-box domain"/>
    <property type="match status" value="1"/>
</dbReference>
<accession>A0ABC8YDF5</accession>
<dbReference type="Proteomes" id="UP001497457">
    <property type="component" value="Chromosome 16b"/>
</dbReference>
<reference evidence="3" key="1">
    <citation type="submission" date="2024-06" db="EMBL/GenBank/DDBJ databases">
        <authorList>
            <person name="Ryan C."/>
        </authorList>
    </citation>
    <scope>NUCLEOTIDE SEQUENCE [LARGE SCALE GENOMIC DNA]</scope>
</reference>
<name>A0ABC8YDF5_9POAL</name>
<dbReference type="PANTHER" id="PTHR32133">
    <property type="entry name" value="OS07G0120400 PROTEIN"/>
    <property type="match status" value="1"/>
</dbReference>
<dbReference type="PANTHER" id="PTHR32133:SF293">
    <property type="entry name" value="F-BOX DOMAIN CONTAINING PROTEIN, EXPRESSED"/>
    <property type="match status" value="1"/>
</dbReference>